<comment type="similarity">
    <text evidence="1">Belongs to the UPF0225 family.</text>
</comment>
<evidence type="ECO:0000256" key="1">
    <source>
        <dbReference type="HAMAP-Rule" id="MF_00612"/>
    </source>
</evidence>
<keyword evidence="3" id="KW-1185">Reference proteome</keyword>
<sequence>MSPVDCPCGGGTFARCCGRFLDGGEQPATPEQLMRSRYSAYVLGRAGWLTETWHASTRPASLDLDEGTRWLGLTVKGAGLTSPEWGWVEFIARWRAAGPGQGAGRAHRLHERSRFVKDGGRWFYVDGDLFENG</sequence>
<protein>
    <recommendedName>
        <fullName evidence="1">UPF0225 protein</fullName>
    </recommendedName>
</protein>
<proteinExistence type="inferred from homology"/>
<dbReference type="HAMAP" id="MF_00612">
    <property type="entry name" value="UPF0225"/>
    <property type="match status" value="1"/>
</dbReference>
<evidence type="ECO:0000313" key="4">
    <source>
        <dbReference type="RefSeq" id="WP_028311895.1"/>
    </source>
</evidence>
<dbReference type="Proteomes" id="UP000675920">
    <property type="component" value="Unplaced"/>
</dbReference>
<dbReference type="OrthoDB" id="21421at2"/>
<dbReference type="RefSeq" id="WP_028311895.1">
    <property type="nucleotide sequence ID" value="NZ_AXWS01000014.1"/>
</dbReference>
<dbReference type="Pfam" id="PF17775">
    <property type="entry name" value="YchJ_M-like"/>
    <property type="match status" value="1"/>
</dbReference>
<dbReference type="InterPro" id="IPR023006">
    <property type="entry name" value="YchJ-like"/>
</dbReference>
<dbReference type="InterPro" id="IPR048469">
    <property type="entry name" value="YchJ-like_M"/>
</dbReference>
<dbReference type="Gene3D" id="3.10.450.50">
    <property type="match status" value="1"/>
</dbReference>
<name>A0A8B6X4F9_9BURK</name>
<dbReference type="InterPro" id="IPR032710">
    <property type="entry name" value="NTF2-like_dom_sf"/>
</dbReference>
<dbReference type="AlphaFoldDB" id="A0A8B6X4F9"/>
<accession>A0A8B6X4F9</accession>
<evidence type="ECO:0000313" key="3">
    <source>
        <dbReference type="Proteomes" id="UP000675920"/>
    </source>
</evidence>
<organism evidence="3 4">
    <name type="scientific">Derxia gummosa DSM 723</name>
    <dbReference type="NCBI Taxonomy" id="1121388"/>
    <lineage>
        <taxon>Bacteria</taxon>
        <taxon>Pseudomonadati</taxon>
        <taxon>Pseudomonadota</taxon>
        <taxon>Betaproteobacteria</taxon>
        <taxon>Burkholderiales</taxon>
        <taxon>Alcaligenaceae</taxon>
        <taxon>Derxia</taxon>
    </lineage>
</organism>
<evidence type="ECO:0000259" key="2">
    <source>
        <dbReference type="Pfam" id="PF17775"/>
    </source>
</evidence>
<dbReference type="SUPFAM" id="SSF54427">
    <property type="entry name" value="NTF2-like"/>
    <property type="match status" value="1"/>
</dbReference>
<feature type="domain" description="YchJ-like middle NTF2-like" evidence="2">
    <location>
        <begin position="29"/>
        <end position="127"/>
    </location>
</feature>
<reference evidence="4" key="1">
    <citation type="submission" date="2025-08" db="UniProtKB">
        <authorList>
            <consortium name="RefSeq"/>
        </authorList>
    </citation>
    <scope>IDENTIFICATION</scope>
</reference>